<protein>
    <submittedName>
        <fullName evidence="1">Uncharacterized protein</fullName>
    </submittedName>
</protein>
<proteinExistence type="predicted"/>
<organism evidence="1">
    <name type="scientific">marine sediment metagenome</name>
    <dbReference type="NCBI Taxonomy" id="412755"/>
    <lineage>
        <taxon>unclassified sequences</taxon>
        <taxon>metagenomes</taxon>
        <taxon>ecological metagenomes</taxon>
    </lineage>
</organism>
<sequence length="85" mass="9776">MGELEKELIVLLQSKGIRPIANRIHQLQTDRNALVRYLRLLFPVVNLILHLAQIRGGKIDLKEAHEAYQGVSQETRDEIEEFTGE</sequence>
<reference evidence="1" key="1">
    <citation type="journal article" date="2015" name="Nature">
        <title>Complex archaea that bridge the gap between prokaryotes and eukaryotes.</title>
        <authorList>
            <person name="Spang A."/>
            <person name="Saw J.H."/>
            <person name="Jorgensen S.L."/>
            <person name="Zaremba-Niedzwiedzka K."/>
            <person name="Martijn J."/>
            <person name="Lind A.E."/>
            <person name="van Eijk R."/>
            <person name="Schleper C."/>
            <person name="Guy L."/>
            <person name="Ettema T.J."/>
        </authorList>
    </citation>
    <scope>NUCLEOTIDE SEQUENCE</scope>
</reference>
<name>A0A0F9T9R7_9ZZZZ</name>
<gene>
    <name evidence="1" type="ORF">LCGC14_0680290</name>
</gene>
<evidence type="ECO:0000313" key="1">
    <source>
        <dbReference type="EMBL" id="KKN45711.1"/>
    </source>
</evidence>
<dbReference type="EMBL" id="LAZR01001371">
    <property type="protein sequence ID" value="KKN45711.1"/>
    <property type="molecule type" value="Genomic_DNA"/>
</dbReference>
<comment type="caution">
    <text evidence="1">The sequence shown here is derived from an EMBL/GenBank/DDBJ whole genome shotgun (WGS) entry which is preliminary data.</text>
</comment>
<accession>A0A0F9T9R7</accession>
<dbReference type="AlphaFoldDB" id="A0A0F9T9R7"/>